<feature type="transmembrane region" description="Helical" evidence="14">
    <location>
        <begin position="282"/>
        <end position="302"/>
    </location>
</feature>
<dbReference type="Pfam" id="PF02931">
    <property type="entry name" value="Neur_chan_LBD"/>
    <property type="match status" value="1"/>
</dbReference>
<evidence type="ECO:0000256" key="13">
    <source>
        <dbReference type="ARBA" id="ARBA00034099"/>
    </source>
</evidence>
<dbReference type="InterPro" id="IPR036734">
    <property type="entry name" value="Neur_chan_lig-bd_sf"/>
</dbReference>
<dbReference type="PANTHER" id="PTHR18945">
    <property type="entry name" value="NEUROTRANSMITTER GATED ION CHANNEL"/>
    <property type="match status" value="1"/>
</dbReference>
<dbReference type="STRING" id="45351.A7SJF7"/>
<dbReference type="PRINTS" id="PR00252">
    <property type="entry name" value="NRIONCHANNEL"/>
</dbReference>
<keyword evidence="2" id="KW-1003">Cell membrane</keyword>
<proteinExistence type="inferred from homology"/>
<evidence type="ECO:0000256" key="11">
    <source>
        <dbReference type="ARBA" id="ARBA00023286"/>
    </source>
</evidence>
<dbReference type="GO" id="GO:0034220">
    <property type="term" value="P:monoatomic ion transmembrane transport"/>
    <property type="evidence" value="ECO:0000318"/>
    <property type="project" value="GO_Central"/>
</dbReference>
<dbReference type="SUPFAM" id="SSF63712">
    <property type="entry name" value="Nicotinic receptor ligand binding domain-like"/>
    <property type="match status" value="1"/>
</dbReference>
<dbReference type="GO" id="GO:0005886">
    <property type="term" value="C:plasma membrane"/>
    <property type="evidence" value="ECO:0000318"/>
    <property type="project" value="GO_Central"/>
</dbReference>
<dbReference type="GO" id="GO:0007268">
    <property type="term" value="P:chemical synaptic transmission"/>
    <property type="evidence" value="ECO:0000318"/>
    <property type="project" value="GO_Central"/>
</dbReference>
<evidence type="ECO:0000256" key="10">
    <source>
        <dbReference type="ARBA" id="ARBA00023180"/>
    </source>
</evidence>
<keyword evidence="5" id="KW-0770">Synapse</keyword>
<dbReference type="GO" id="GO:0042391">
    <property type="term" value="P:regulation of membrane potential"/>
    <property type="evidence" value="ECO:0000318"/>
    <property type="project" value="GO_Central"/>
</dbReference>
<keyword evidence="11" id="KW-1071">Ligand-gated ion channel</keyword>
<evidence type="ECO:0000256" key="5">
    <source>
        <dbReference type="ARBA" id="ARBA00023018"/>
    </source>
</evidence>
<keyword evidence="18" id="KW-1185">Reference proteome</keyword>
<dbReference type="GO" id="GO:0045211">
    <property type="term" value="C:postsynaptic membrane"/>
    <property type="evidence" value="ECO:0007669"/>
    <property type="project" value="InterPro"/>
</dbReference>
<dbReference type="GO" id="GO:1904315">
    <property type="term" value="F:transmitter-gated monoatomic ion channel activity involved in regulation of postsynaptic membrane potential"/>
    <property type="evidence" value="ECO:0000318"/>
    <property type="project" value="GO_Central"/>
</dbReference>
<keyword evidence="6 14" id="KW-0406">Ion transport</keyword>
<keyword evidence="9" id="KW-0675">Receptor</keyword>
<dbReference type="InterPro" id="IPR002394">
    <property type="entry name" value="Nicotinic_acetylcholine_rcpt"/>
</dbReference>
<evidence type="ECO:0000256" key="1">
    <source>
        <dbReference type="ARBA" id="ARBA00022448"/>
    </source>
</evidence>
<dbReference type="GO" id="GO:0045202">
    <property type="term" value="C:synapse"/>
    <property type="evidence" value="ECO:0000318"/>
    <property type="project" value="GO_Central"/>
</dbReference>
<keyword evidence="12 14" id="KW-0407">Ion channel</keyword>
<organism evidence="17 18">
    <name type="scientific">Nematostella vectensis</name>
    <name type="common">Starlet sea anemone</name>
    <dbReference type="NCBI Taxonomy" id="45351"/>
    <lineage>
        <taxon>Eukaryota</taxon>
        <taxon>Metazoa</taxon>
        <taxon>Cnidaria</taxon>
        <taxon>Anthozoa</taxon>
        <taxon>Hexacorallia</taxon>
        <taxon>Actiniaria</taxon>
        <taxon>Edwardsiidae</taxon>
        <taxon>Nematostella</taxon>
    </lineage>
</organism>
<dbReference type="Pfam" id="PF02932">
    <property type="entry name" value="Neur_chan_memb"/>
    <property type="match status" value="1"/>
</dbReference>
<dbReference type="CDD" id="cd18997">
    <property type="entry name" value="LGIC_ECD_nAChR"/>
    <property type="match status" value="1"/>
</dbReference>
<dbReference type="AlphaFoldDB" id="A7SJF7"/>
<feature type="transmembrane region" description="Helical" evidence="14">
    <location>
        <begin position="249"/>
        <end position="270"/>
    </location>
</feature>
<comment type="similarity">
    <text evidence="14">Belongs to the ligand-gated ion channel (TC 1.A.9) family.</text>
</comment>
<dbReference type="GO" id="GO:0005231">
    <property type="term" value="F:excitatory extracellular ligand-gated monoatomic ion channel activity"/>
    <property type="evidence" value="ECO:0000318"/>
    <property type="project" value="GO_Central"/>
</dbReference>
<dbReference type="FunFam" id="1.20.58.390:FF:000131">
    <property type="entry name" value="Predicted protein"/>
    <property type="match status" value="1"/>
</dbReference>
<accession>A7SJF7</accession>
<dbReference type="PhylomeDB" id="A7SJF7"/>
<keyword evidence="7 14" id="KW-0472">Membrane</keyword>
<evidence type="ECO:0000256" key="14">
    <source>
        <dbReference type="RuleBase" id="RU000687"/>
    </source>
</evidence>
<dbReference type="PROSITE" id="PS00236">
    <property type="entry name" value="NEUROTR_ION_CHANNEL"/>
    <property type="match status" value="1"/>
</dbReference>
<evidence type="ECO:0000256" key="9">
    <source>
        <dbReference type="ARBA" id="ARBA00023170"/>
    </source>
</evidence>
<comment type="subcellular location">
    <subcellularLocation>
        <location evidence="13">Synaptic cell membrane</location>
        <topology evidence="13">Multi-pass membrane protein</topology>
    </subcellularLocation>
</comment>
<dbReference type="eggNOG" id="KOG3645">
    <property type="taxonomic scope" value="Eukaryota"/>
</dbReference>
<feature type="domain" description="Neurotransmitter-gated ion-channel transmembrane" evidence="16">
    <location>
        <begin position="225"/>
        <end position="305"/>
    </location>
</feature>
<dbReference type="Gene3D" id="2.70.170.10">
    <property type="entry name" value="Neurotransmitter-gated ion-channel ligand-binding domain"/>
    <property type="match status" value="1"/>
</dbReference>
<dbReference type="FunFam" id="2.70.170.10:FF:000044">
    <property type="entry name" value="AcetylCholine Receptor"/>
    <property type="match status" value="1"/>
</dbReference>
<dbReference type="InterPro" id="IPR036719">
    <property type="entry name" value="Neuro-gated_channel_TM_sf"/>
</dbReference>
<feature type="domain" description="Neurotransmitter-gated ion-channel ligand-binding" evidence="15">
    <location>
        <begin position="7"/>
        <end position="216"/>
    </location>
</feature>
<keyword evidence="3 14" id="KW-0812">Transmembrane</keyword>
<evidence type="ECO:0000256" key="12">
    <source>
        <dbReference type="ARBA" id="ARBA00023303"/>
    </source>
</evidence>
<dbReference type="InParanoid" id="A7SJF7"/>
<keyword evidence="10" id="KW-0325">Glycoprotein</keyword>
<reference evidence="17 18" key="1">
    <citation type="journal article" date="2007" name="Science">
        <title>Sea anemone genome reveals ancestral eumetazoan gene repertoire and genomic organization.</title>
        <authorList>
            <person name="Putnam N.H."/>
            <person name="Srivastava M."/>
            <person name="Hellsten U."/>
            <person name="Dirks B."/>
            <person name="Chapman J."/>
            <person name="Salamov A."/>
            <person name="Terry A."/>
            <person name="Shapiro H."/>
            <person name="Lindquist E."/>
            <person name="Kapitonov V.V."/>
            <person name="Jurka J."/>
            <person name="Genikhovich G."/>
            <person name="Grigoriev I.V."/>
            <person name="Lucas S.M."/>
            <person name="Steele R.E."/>
            <person name="Finnerty J.R."/>
            <person name="Technau U."/>
            <person name="Martindale M.Q."/>
            <person name="Rokhsar D.S."/>
        </authorList>
    </citation>
    <scope>NUCLEOTIDE SEQUENCE [LARGE SCALE GENOMIC DNA]</scope>
    <source>
        <strain evidence="18">CH2 X CH6</strain>
    </source>
</reference>
<comment type="caution">
    <text evidence="14">Lacks conserved residue(s) required for the propagation of feature annotation.</text>
</comment>
<dbReference type="HOGENOM" id="CLU_018074_2_1_1"/>
<dbReference type="CDD" id="cd19051">
    <property type="entry name" value="LGIC_TM_cation"/>
    <property type="match status" value="1"/>
</dbReference>
<evidence type="ECO:0000256" key="6">
    <source>
        <dbReference type="ARBA" id="ARBA00023065"/>
    </source>
</evidence>
<name>A7SJF7_NEMVE</name>
<dbReference type="GO" id="GO:0004888">
    <property type="term" value="F:transmembrane signaling receptor activity"/>
    <property type="evidence" value="ECO:0007669"/>
    <property type="project" value="InterPro"/>
</dbReference>
<protein>
    <submittedName>
        <fullName evidence="17">Uncharacterized protein</fullName>
    </submittedName>
</protein>
<evidence type="ECO:0000256" key="7">
    <source>
        <dbReference type="ARBA" id="ARBA00023136"/>
    </source>
</evidence>
<dbReference type="GO" id="GO:1902495">
    <property type="term" value="C:transmembrane transporter complex"/>
    <property type="evidence" value="ECO:0000318"/>
    <property type="project" value="GO_Central"/>
</dbReference>
<feature type="transmembrane region" description="Helical" evidence="14">
    <location>
        <begin position="218"/>
        <end position="242"/>
    </location>
</feature>
<sequence length="306" mass="34561">MNGSHEKALRDTLFHSAHYDKQMRPVLHPSLPLNVSFNMQLSKLVDLNTKSQILQTDVWITQKWVNPFLTWNVSEYGGVHSIHVSPLDVWVPDTVLYNRCVVLSGSVEKFKTDVVVESDGLCTWMSPATFKSSCVLDVTFFPFDTQVCSMVFGSWTYDTRLLRLELMAQLHSNADHFTVNGDWKVENISLRQRDTNYTCCAHPFSDIVFSFALERLPLYHVIYVVLPCVIIAALTLVCFYVPVECGERIGLCITILLAMSVYLFVVAQSLPENSNTIPLLGIYYMATMCQVGAAIVATAVVLRCHY</sequence>
<evidence type="ECO:0000313" key="18">
    <source>
        <dbReference type="Proteomes" id="UP000001593"/>
    </source>
</evidence>
<evidence type="ECO:0000256" key="4">
    <source>
        <dbReference type="ARBA" id="ARBA00022989"/>
    </source>
</evidence>
<evidence type="ECO:0000259" key="15">
    <source>
        <dbReference type="Pfam" id="PF02931"/>
    </source>
</evidence>
<dbReference type="Proteomes" id="UP000001593">
    <property type="component" value="Unassembled WGS sequence"/>
</dbReference>
<keyword evidence="4 14" id="KW-1133">Transmembrane helix</keyword>
<dbReference type="GO" id="GO:0043005">
    <property type="term" value="C:neuron projection"/>
    <property type="evidence" value="ECO:0000318"/>
    <property type="project" value="GO_Central"/>
</dbReference>
<evidence type="ECO:0000256" key="2">
    <source>
        <dbReference type="ARBA" id="ARBA00022475"/>
    </source>
</evidence>
<keyword evidence="8" id="KW-1015">Disulfide bond</keyword>
<dbReference type="InterPro" id="IPR038050">
    <property type="entry name" value="Neuro_actylchol_rec"/>
</dbReference>
<dbReference type="InterPro" id="IPR018000">
    <property type="entry name" value="Neurotransmitter_ion_chnl_CS"/>
</dbReference>
<evidence type="ECO:0000256" key="8">
    <source>
        <dbReference type="ARBA" id="ARBA00023157"/>
    </source>
</evidence>
<evidence type="ECO:0000313" key="17">
    <source>
        <dbReference type="EMBL" id="EDO36173.1"/>
    </source>
</evidence>
<feature type="non-terminal residue" evidence="17">
    <location>
        <position position="1"/>
    </location>
</feature>
<dbReference type="SUPFAM" id="SSF90112">
    <property type="entry name" value="Neurotransmitter-gated ion-channel transmembrane pore"/>
    <property type="match status" value="1"/>
</dbReference>
<dbReference type="InterPro" id="IPR006029">
    <property type="entry name" value="Neurotrans-gated_channel_TM"/>
</dbReference>
<keyword evidence="1 14" id="KW-0813">Transport</keyword>
<dbReference type="Gene3D" id="1.20.58.390">
    <property type="entry name" value="Neurotransmitter-gated ion-channel transmembrane domain"/>
    <property type="match status" value="1"/>
</dbReference>
<dbReference type="InterPro" id="IPR006201">
    <property type="entry name" value="Neur_channel"/>
</dbReference>
<dbReference type="InterPro" id="IPR006202">
    <property type="entry name" value="Neur_chan_lig-bd"/>
</dbReference>
<evidence type="ECO:0000259" key="16">
    <source>
        <dbReference type="Pfam" id="PF02932"/>
    </source>
</evidence>
<gene>
    <name evidence="17" type="ORF">NEMVEDRAFT_v1g120507</name>
</gene>
<dbReference type="OMA" id="MIMFEIG"/>
<dbReference type="EMBL" id="DS469677">
    <property type="protein sequence ID" value="EDO36173.1"/>
    <property type="molecule type" value="Genomic_DNA"/>
</dbReference>
<evidence type="ECO:0000256" key="3">
    <source>
        <dbReference type="ARBA" id="ARBA00022692"/>
    </source>
</evidence>
<dbReference type="GO" id="GO:0022848">
    <property type="term" value="F:acetylcholine-gated monoatomic cation-selective channel activity"/>
    <property type="evidence" value="ECO:0007669"/>
    <property type="project" value="InterPro"/>
</dbReference>
<dbReference type="PRINTS" id="PR00254">
    <property type="entry name" value="NICOTINICR"/>
</dbReference>